<evidence type="ECO:0000256" key="1">
    <source>
        <dbReference type="SAM" id="SignalP"/>
    </source>
</evidence>
<gene>
    <name evidence="2" type="ORF">CC1G_08392</name>
</gene>
<dbReference type="EMBL" id="AACS02000007">
    <property type="protein sequence ID" value="EAU89910.1"/>
    <property type="molecule type" value="Genomic_DNA"/>
</dbReference>
<sequence length="64" mass="6680">MMKFAWFLLVCAAGALAMPTAGDDAPIRCPKATDCPKGWTCCGPADIELGGTCVLLQPGQYCTV</sequence>
<comment type="caution">
    <text evidence="2">The sequence shown here is derived from an EMBL/GenBank/DDBJ whole genome shotgun (WGS) entry which is preliminary data.</text>
</comment>
<name>A8NAM3_COPC7</name>
<reference evidence="2 3" key="1">
    <citation type="journal article" date="2010" name="Proc. Natl. Acad. Sci. U.S.A.">
        <title>Insights into evolution of multicellular fungi from the assembled chromosomes of the mushroom Coprinopsis cinerea (Coprinus cinereus).</title>
        <authorList>
            <person name="Stajich J.E."/>
            <person name="Wilke S.K."/>
            <person name="Ahren D."/>
            <person name="Au C.H."/>
            <person name="Birren B.W."/>
            <person name="Borodovsky M."/>
            <person name="Burns C."/>
            <person name="Canback B."/>
            <person name="Casselton L.A."/>
            <person name="Cheng C.K."/>
            <person name="Deng J."/>
            <person name="Dietrich F.S."/>
            <person name="Fargo D.C."/>
            <person name="Farman M.L."/>
            <person name="Gathman A.C."/>
            <person name="Goldberg J."/>
            <person name="Guigo R."/>
            <person name="Hoegger P.J."/>
            <person name="Hooker J.B."/>
            <person name="Huggins A."/>
            <person name="James T.Y."/>
            <person name="Kamada T."/>
            <person name="Kilaru S."/>
            <person name="Kodira C."/>
            <person name="Kues U."/>
            <person name="Kupfer D."/>
            <person name="Kwan H.S."/>
            <person name="Lomsadze A."/>
            <person name="Li W."/>
            <person name="Lilly W.W."/>
            <person name="Ma L.J."/>
            <person name="Mackey A.J."/>
            <person name="Manning G."/>
            <person name="Martin F."/>
            <person name="Muraguchi H."/>
            <person name="Natvig D.O."/>
            <person name="Palmerini H."/>
            <person name="Ramesh M.A."/>
            <person name="Rehmeyer C.J."/>
            <person name="Roe B.A."/>
            <person name="Shenoy N."/>
            <person name="Stanke M."/>
            <person name="Ter-Hovhannisyan V."/>
            <person name="Tunlid A."/>
            <person name="Velagapudi R."/>
            <person name="Vision T.J."/>
            <person name="Zeng Q."/>
            <person name="Zolan M.E."/>
            <person name="Pukkila P.J."/>
        </authorList>
    </citation>
    <scope>NUCLEOTIDE SEQUENCE [LARGE SCALE GENOMIC DNA]</scope>
    <source>
        <strain evidence="3">Okayama-7 / 130 / ATCC MYA-4618 / FGSC 9003</strain>
    </source>
</reference>
<dbReference type="OrthoDB" id="2998004at2759"/>
<evidence type="ECO:0000313" key="3">
    <source>
        <dbReference type="Proteomes" id="UP000001861"/>
    </source>
</evidence>
<protein>
    <recommendedName>
        <fullName evidence="4">Granulins domain-containing protein</fullName>
    </recommendedName>
</protein>
<accession>A8NAM3</accession>
<dbReference type="InParanoid" id="A8NAM3"/>
<dbReference type="Proteomes" id="UP000001861">
    <property type="component" value="Unassembled WGS sequence"/>
</dbReference>
<dbReference type="RefSeq" id="XP_001831875.1">
    <property type="nucleotide sequence ID" value="XM_001831823.2"/>
</dbReference>
<evidence type="ECO:0000313" key="2">
    <source>
        <dbReference type="EMBL" id="EAU89910.1"/>
    </source>
</evidence>
<dbReference type="GeneID" id="6008351"/>
<dbReference type="VEuPathDB" id="FungiDB:CC1G_08392"/>
<dbReference type="KEGG" id="cci:CC1G_08392"/>
<feature type="chain" id="PRO_5002727080" description="Granulins domain-containing protein" evidence="1">
    <location>
        <begin position="18"/>
        <end position="64"/>
    </location>
</feature>
<dbReference type="AlphaFoldDB" id="A8NAM3"/>
<feature type="signal peptide" evidence="1">
    <location>
        <begin position="1"/>
        <end position="17"/>
    </location>
</feature>
<proteinExistence type="predicted"/>
<keyword evidence="3" id="KW-1185">Reference proteome</keyword>
<organism evidence="2 3">
    <name type="scientific">Coprinopsis cinerea (strain Okayama-7 / 130 / ATCC MYA-4618 / FGSC 9003)</name>
    <name type="common">Inky cap fungus</name>
    <name type="synonym">Hormographiella aspergillata</name>
    <dbReference type="NCBI Taxonomy" id="240176"/>
    <lineage>
        <taxon>Eukaryota</taxon>
        <taxon>Fungi</taxon>
        <taxon>Dikarya</taxon>
        <taxon>Basidiomycota</taxon>
        <taxon>Agaricomycotina</taxon>
        <taxon>Agaricomycetes</taxon>
        <taxon>Agaricomycetidae</taxon>
        <taxon>Agaricales</taxon>
        <taxon>Agaricineae</taxon>
        <taxon>Psathyrellaceae</taxon>
        <taxon>Coprinopsis</taxon>
    </lineage>
</organism>
<evidence type="ECO:0008006" key="4">
    <source>
        <dbReference type="Google" id="ProtNLM"/>
    </source>
</evidence>
<keyword evidence="1" id="KW-0732">Signal</keyword>